<gene>
    <name evidence="3" type="ORF">GPA10_22405</name>
</gene>
<dbReference type="InterPro" id="IPR049251">
    <property type="entry name" value="DUF6884"/>
</dbReference>
<feature type="domain" description="DUF6884" evidence="2">
    <location>
        <begin position="244"/>
        <end position="366"/>
    </location>
</feature>
<reference evidence="3 4" key="1">
    <citation type="submission" date="2019-11" db="EMBL/GenBank/DDBJ databases">
        <title>Streptomyces typhae sp. nov., a novel endophytic actinomycete isolated from the root of cattail pollen (Typha angustifolia L.).</title>
        <authorList>
            <person name="Peng C."/>
        </authorList>
    </citation>
    <scope>NUCLEOTIDE SEQUENCE [LARGE SCALE GENOMIC DNA]</scope>
    <source>
        <strain evidence="4">p1417</strain>
    </source>
</reference>
<dbReference type="Proteomes" id="UP000483802">
    <property type="component" value="Unassembled WGS sequence"/>
</dbReference>
<dbReference type="Pfam" id="PF21818">
    <property type="entry name" value="DUF6884"/>
    <property type="match status" value="1"/>
</dbReference>
<accession>A0A6L6X0V7</accession>
<evidence type="ECO:0000256" key="1">
    <source>
        <dbReference type="SAM" id="MobiDB-lite"/>
    </source>
</evidence>
<evidence type="ECO:0000313" key="4">
    <source>
        <dbReference type="Proteomes" id="UP000483802"/>
    </source>
</evidence>
<dbReference type="RefSeq" id="WP_157167063.1">
    <property type="nucleotide sequence ID" value="NZ_WPNZ01000012.1"/>
</dbReference>
<name>A0A6L6X0V7_9ACTN</name>
<keyword evidence="4" id="KW-1185">Reference proteome</keyword>
<comment type="caution">
    <text evidence="3">The sequence shown here is derived from an EMBL/GenBank/DDBJ whole genome shotgun (WGS) entry which is preliminary data.</text>
</comment>
<dbReference type="EMBL" id="WPNZ01000012">
    <property type="protein sequence ID" value="MVO87438.1"/>
    <property type="molecule type" value="Genomic_DNA"/>
</dbReference>
<proteinExistence type="predicted"/>
<feature type="region of interest" description="Disordered" evidence="1">
    <location>
        <begin position="468"/>
        <end position="502"/>
    </location>
</feature>
<evidence type="ECO:0000259" key="2">
    <source>
        <dbReference type="Pfam" id="PF21818"/>
    </source>
</evidence>
<sequence length="534" mass="58936">MGRTKNLLVPGQLRRHVLKNVKPRSKGERDLLEACQDGARELEAQGKNTLNSIALDLTNDALGAAIAIARSWLSSDNGNNVMAGKSLLKFELEYEPDDPREKRYAIKMPKSLAGVFTDDYSNWDVKKHARLPKALKSDLQEMSWTATGASGRVLPETLKWLLDRVQQQTDHPTPAVHRAARKFQNTYTEVHEQAQRLIVGYLGTDEGEGQTEPEADEILTPGGFMEAIHGRGPELVQDEPKRLVVIACGGKKSSAPGKIPAETRYIGNYFRACLMAAEVMDGPTMILSAKYGLIPLTEEIENYSIKLGDKGSIRLGTVRDQAADLDLLGAAVTVLGGEKYVTGVRQIWPDAKAPLKGNIGQQLQQLAGMYEGEVLEDDESEDQGPEAAGPDHHYIGCLRDVPHLPSRGRPHQVSIWFAGKAGRGRGEPGRWRKVHVTYTGASEYDLTDVETGKSLLMCKASTRIHWSHLPETPERAGRSGGPQAPEPTCVEETSKQAGDYPVPENFLDLAEEGDTPQARAYWRRRCEQYRRTGE</sequence>
<organism evidence="3 4">
    <name type="scientific">Streptomyces typhae</name>
    <dbReference type="NCBI Taxonomy" id="2681492"/>
    <lineage>
        <taxon>Bacteria</taxon>
        <taxon>Bacillati</taxon>
        <taxon>Actinomycetota</taxon>
        <taxon>Actinomycetes</taxon>
        <taxon>Kitasatosporales</taxon>
        <taxon>Streptomycetaceae</taxon>
        <taxon>Streptomyces</taxon>
    </lineage>
</organism>
<evidence type="ECO:0000313" key="3">
    <source>
        <dbReference type="EMBL" id="MVO87438.1"/>
    </source>
</evidence>
<dbReference type="AlphaFoldDB" id="A0A6L6X0V7"/>
<protein>
    <recommendedName>
        <fullName evidence="2">DUF6884 domain-containing protein</fullName>
    </recommendedName>
</protein>